<dbReference type="Proteomes" id="UP001054252">
    <property type="component" value="Unassembled WGS sequence"/>
</dbReference>
<reference evidence="2 3" key="1">
    <citation type="journal article" date="2021" name="Commun. Biol.">
        <title>The genome of Shorea leprosula (Dipterocarpaceae) highlights the ecological relevance of drought in aseasonal tropical rainforests.</title>
        <authorList>
            <person name="Ng K.K.S."/>
            <person name="Kobayashi M.J."/>
            <person name="Fawcett J.A."/>
            <person name="Hatakeyama M."/>
            <person name="Paape T."/>
            <person name="Ng C.H."/>
            <person name="Ang C.C."/>
            <person name="Tnah L.H."/>
            <person name="Lee C.T."/>
            <person name="Nishiyama T."/>
            <person name="Sese J."/>
            <person name="O'Brien M.J."/>
            <person name="Copetti D."/>
            <person name="Mohd Noor M.I."/>
            <person name="Ong R.C."/>
            <person name="Putra M."/>
            <person name="Sireger I.Z."/>
            <person name="Indrioko S."/>
            <person name="Kosugi Y."/>
            <person name="Izuno A."/>
            <person name="Isagi Y."/>
            <person name="Lee S.L."/>
            <person name="Shimizu K.K."/>
        </authorList>
    </citation>
    <scope>NUCLEOTIDE SEQUENCE [LARGE SCALE GENOMIC DNA]</scope>
    <source>
        <strain evidence="2">214</strain>
    </source>
</reference>
<sequence length="127" mass="13989">MRGLSSVPARAKNKFKESSNLGKFSGGIHPPAPNPKRALNQNHTTLRGNSQSPSSSVNKPNSNALSNASISANESIKPVDHRYFSQILSRDDWSLLLNHELKAQRIVLNSQFVVSLLQNQENPLHPL</sequence>
<accession>A0AAV5HGE2</accession>
<evidence type="ECO:0000313" key="3">
    <source>
        <dbReference type="Proteomes" id="UP001054252"/>
    </source>
</evidence>
<dbReference type="AlphaFoldDB" id="A0AAV5HGE2"/>
<dbReference type="EMBL" id="BPVZ01000001">
    <property type="protein sequence ID" value="GKU85411.1"/>
    <property type="molecule type" value="Genomic_DNA"/>
</dbReference>
<name>A0AAV5HGE2_9ROSI</name>
<keyword evidence="3" id="KW-1185">Reference proteome</keyword>
<comment type="caution">
    <text evidence="2">The sequence shown here is derived from an EMBL/GenBank/DDBJ whole genome shotgun (WGS) entry which is preliminary data.</text>
</comment>
<evidence type="ECO:0000313" key="2">
    <source>
        <dbReference type="EMBL" id="GKU85411.1"/>
    </source>
</evidence>
<feature type="region of interest" description="Disordered" evidence="1">
    <location>
        <begin position="1"/>
        <end position="72"/>
    </location>
</feature>
<organism evidence="2 3">
    <name type="scientific">Rubroshorea leprosula</name>
    <dbReference type="NCBI Taxonomy" id="152421"/>
    <lineage>
        <taxon>Eukaryota</taxon>
        <taxon>Viridiplantae</taxon>
        <taxon>Streptophyta</taxon>
        <taxon>Embryophyta</taxon>
        <taxon>Tracheophyta</taxon>
        <taxon>Spermatophyta</taxon>
        <taxon>Magnoliopsida</taxon>
        <taxon>eudicotyledons</taxon>
        <taxon>Gunneridae</taxon>
        <taxon>Pentapetalae</taxon>
        <taxon>rosids</taxon>
        <taxon>malvids</taxon>
        <taxon>Malvales</taxon>
        <taxon>Dipterocarpaceae</taxon>
        <taxon>Rubroshorea</taxon>
    </lineage>
</organism>
<proteinExistence type="predicted"/>
<feature type="compositionally biased region" description="Polar residues" evidence="1">
    <location>
        <begin position="39"/>
        <end position="48"/>
    </location>
</feature>
<feature type="compositionally biased region" description="Low complexity" evidence="1">
    <location>
        <begin position="49"/>
        <end position="72"/>
    </location>
</feature>
<protein>
    <submittedName>
        <fullName evidence="2">Uncharacterized protein</fullName>
    </submittedName>
</protein>
<gene>
    <name evidence="2" type="ORF">SLEP1_g91</name>
</gene>
<evidence type="ECO:0000256" key="1">
    <source>
        <dbReference type="SAM" id="MobiDB-lite"/>
    </source>
</evidence>